<dbReference type="RefSeq" id="WP_248345999.1">
    <property type="nucleotide sequence ID" value="NZ_AP025592.1"/>
</dbReference>
<accession>A0ABM7XAC8</accession>
<gene>
    <name evidence="2" type="ORF">AMPC_18910</name>
</gene>
<reference evidence="3" key="1">
    <citation type="journal article" date="2022" name="Int. J. Syst. Evol. Microbiol.">
        <title>Anaeromyxobacter oryzae sp. nov., Anaeromyxobacter diazotrophicus sp. nov. and Anaeromyxobacter paludicola sp. nov., isolated from paddy soils.</title>
        <authorList>
            <person name="Itoh H."/>
            <person name="Xu Z."/>
            <person name="Mise K."/>
            <person name="Masuda Y."/>
            <person name="Ushijima N."/>
            <person name="Hayakawa C."/>
            <person name="Shiratori Y."/>
            <person name="Senoo K."/>
        </authorList>
    </citation>
    <scope>NUCLEOTIDE SEQUENCE [LARGE SCALE GENOMIC DNA]</scope>
    <source>
        <strain evidence="3">Red630</strain>
    </source>
</reference>
<keyword evidence="3" id="KW-1185">Reference proteome</keyword>
<dbReference type="EMBL" id="AP025592">
    <property type="protein sequence ID" value="BDG08778.1"/>
    <property type="molecule type" value="Genomic_DNA"/>
</dbReference>
<feature type="region of interest" description="Disordered" evidence="1">
    <location>
        <begin position="1"/>
        <end position="47"/>
    </location>
</feature>
<evidence type="ECO:0000313" key="2">
    <source>
        <dbReference type="EMBL" id="BDG08778.1"/>
    </source>
</evidence>
<name>A0ABM7XAC8_9BACT</name>
<dbReference type="Proteomes" id="UP001162734">
    <property type="component" value="Chromosome"/>
</dbReference>
<evidence type="ECO:0000313" key="3">
    <source>
        <dbReference type="Proteomes" id="UP001162734"/>
    </source>
</evidence>
<protein>
    <submittedName>
        <fullName evidence="2">Uncharacterized protein</fullName>
    </submittedName>
</protein>
<evidence type="ECO:0000256" key="1">
    <source>
        <dbReference type="SAM" id="MobiDB-lite"/>
    </source>
</evidence>
<organism evidence="2 3">
    <name type="scientific">Anaeromyxobacter paludicola</name>
    <dbReference type="NCBI Taxonomy" id="2918171"/>
    <lineage>
        <taxon>Bacteria</taxon>
        <taxon>Pseudomonadati</taxon>
        <taxon>Myxococcota</taxon>
        <taxon>Myxococcia</taxon>
        <taxon>Myxococcales</taxon>
        <taxon>Cystobacterineae</taxon>
        <taxon>Anaeromyxobacteraceae</taxon>
        <taxon>Anaeromyxobacter</taxon>
    </lineage>
</organism>
<sequence>MGYTIRPPMPGVNGETSSASAEARRAQMTLIQGEGRKRRPAPGDAPVDTVAQLPILRRDEPAAQQAVRVLWGGDQAAPQAERVKALLAAEPQAISGLHQLSPEVAAKLLGD</sequence>
<proteinExistence type="predicted"/>